<evidence type="ECO:0000259" key="2">
    <source>
        <dbReference type="Pfam" id="PF12736"/>
    </source>
</evidence>
<feature type="domain" description="CABIT" evidence="2">
    <location>
        <begin position="92"/>
        <end position="279"/>
    </location>
</feature>
<evidence type="ECO:0000256" key="1">
    <source>
        <dbReference type="SAM" id="MobiDB-lite"/>
    </source>
</evidence>
<reference evidence="3 4" key="1">
    <citation type="submission" date="2017-06" db="EMBL/GenBank/DDBJ databases">
        <title>A platform for efficient transgenesis in Macrostomum lignano, a flatworm model organism for stem cell research.</title>
        <authorList>
            <person name="Berezikov E."/>
        </authorList>
    </citation>
    <scope>NUCLEOTIDE SEQUENCE [LARGE SCALE GENOMIC DNA]</scope>
    <source>
        <strain evidence="3">DV1</strain>
        <tissue evidence="3">Whole organism</tissue>
    </source>
</reference>
<gene>
    <name evidence="3" type="ORF">BOX15_Mlig000552g1</name>
</gene>
<evidence type="ECO:0000313" key="4">
    <source>
        <dbReference type="Proteomes" id="UP000215902"/>
    </source>
</evidence>
<feature type="region of interest" description="Disordered" evidence="1">
    <location>
        <begin position="400"/>
        <end position="429"/>
    </location>
</feature>
<organism evidence="3 4">
    <name type="scientific">Macrostomum lignano</name>
    <dbReference type="NCBI Taxonomy" id="282301"/>
    <lineage>
        <taxon>Eukaryota</taxon>
        <taxon>Metazoa</taxon>
        <taxon>Spiralia</taxon>
        <taxon>Lophotrochozoa</taxon>
        <taxon>Platyhelminthes</taxon>
        <taxon>Rhabditophora</taxon>
        <taxon>Macrostomorpha</taxon>
        <taxon>Macrostomida</taxon>
        <taxon>Macrostomidae</taxon>
        <taxon>Macrostomum</taxon>
    </lineage>
</organism>
<name>A0A267H4W1_9PLAT</name>
<comment type="caution">
    <text evidence="3">The sequence shown here is derived from an EMBL/GenBank/DDBJ whole genome shotgun (WGS) entry which is preliminary data.</text>
</comment>
<feature type="compositionally biased region" description="Low complexity" evidence="1">
    <location>
        <begin position="471"/>
        <end position="510"/>
    </location>
</feature>
<feature type="region of interest" description="Disordered" evidence="1">
    <location>
        <begin position="71"/>
        <end position="95"/>
    </location>
</feature>
<dbReference type="InterPro" id="IPR025946">
    <property type="entry name" value="CABIT_dom"/>
</dbReference>
<dbReference type="Pfam" id="PF12736">
    <property type="entry name" value="CABIT"/>
    <property type="match status" value="1"/>
</dbReference>
<sequence>MSELNLFSLLWRRDTQSLQELLDCYELAESNRSILISIRCLREQCTCALNNQEVLMLKAVRNCKLVAGSWSKTKSTPSMPHHALSKQSASSSSTSGNEKSIRVILTDYSTGWFEVLNESGGSIPYWTSVKDVARHKPQSVFLRKDQKCLFAKNKAGNGNFDLSAESTGLLKSGTVLNYIESGKFRVQKHRKVKELPLVKCSDTNGHLVFLNLEDKCAVSPVAGAENISGVHTLQSLLSKFQFPLSVRPVFGPPLPWLSFSDRHSLRLTSCNRGDLLFLASLSNPERFFVVTPEMLNQHAFRVGESELGHHVQLLERHSTRVTQFLQSYHPFEALRYLIRHLGDATNQLAPQERCLLQPGDQQVLPLAQQQEQQPLEVDDLLDEVEDIYFYVRTGRMPAHSHFQQQQKLQQQQQFQQHSKSNSSNDSGLVLVNPPRIRLAECMGVPAAPRPFRATSCDDLLEAGREKRRQQQEVPQQQQLYQQPHQMTQQQQPQQQQQQQQQPQQQQYRPRQGPPPPLPPRKYSNSPAAHIRHDSRLQQQYSNGIGAARHVAMVTCNGNGVSMASSVGSNLHGSRSSMHAMQFSGGASSAAMGAAAAPSGSNLSGDFL</sequence>
<feature type="compositionally biased region" description="Low complexity" evidence="1">
    <location>
        <begin position="85"/>
        <end position="95"/>
    </location>
</feature>
<protein>
    <recommendedName>
        <fullName evidence="2">CABIT domain-containing protein</fullName>
    </recommendedName>
</protein>
<accession>A0A267H4W1</accession>
<keyword evidence="4" id="KW-1185">Reference proteome</keyword>
<proteinExistence type="predicted"/>
<dbReference type="EMBL" id="NIVC01000031">
    <property type="protein sequence ID" value="PAA93320.1"/>
    <property type="molecule type" value="Genomic_DNA"/>
</dbReference>
<evidence type="ECO:0000313" key="3">
    <source>
        <dbReference type="EMBL" id="PAA93320.1"/>
    </source>
</evidence>
<feature type="compositionally biased region" description="Low complexity" evidence="1">
    <location>
        <begin position="400"/>
        <end position="424"/>
    </location>
</feature>
<dbReference type="AlphaFoldDB" id="A0A267H4W1"/>
<dbReference type="OrthoDB" id="6077228at2759"/>
<feature type="region of interest" description="Disordered" evidence="1">
    <location>
        <begin position="465"/>
        <end position="526"/>
    </location>
</feature>
<dbReference type="Proteomes" id="UP000215902">
    <property type="component" value="Unassembled WGS sequence"/>
</dbReference>